<feature type="compositionally biased region" description="Low complexity" evidence="8">
    <location>
        <begin position="495"/>
        <end position="510"/>
    </location>
</feature>
<evidence type="ECO:0000313" key="10">
    <source>
        <dbReference type="EMBL" id="KAK4084840.1"/>
    </source>
</evidence>
<comment type="caution">
    <text evidence="10">The sequence shown here is derived from an EMBL/GenBank/DDBJ whole genome shotgun (WGS) entry which is preliminary data.</text>
</comment>
<dbReference type="Gene3D" id="3.40.50.10470">
    <property type="entry name" value="Translation initiation factor eif-2b, domain 2"/>
    <property type="match status" value="1"/>
</dbReference>
<feature type="compositionally biased region" description="Polar residues" evidence="8">
    <location>
        <begin position="1313"/>
        <end position="1325"/>
    </location>
</feature>
<evidence type="ECO:0000256" key="6">
    <source>
        <dbReference type="ARBA" id="ARBA00023242"/>
    </source>
</evidence>
<feature type="compositionally biased region" description="Basic residues" evidence="8">
    <location>
        <begin position="484"/>
        <end position="494"/>
    </location>
</feature>
<dbReference type="CDD" id="cd00067">
    <property type="entry name" value="GAL4"/>
    <property type="match status" value="1"/>
</dbReference>
<keyword evidence="5" id="KW-0804">Transcription</keyword>
<dbReference type="SMART" id="SM00906">
    <property type="entry name" value="Fungal_trans"/>
    <property type="match status" value="1"/>
</dbReference>
<dbReference type="InterPro" id="IPR036864">
    <property type="entry name" value="Zn2-C6_fun-type_DNA-bd_sf"/>
</dbReference>
<evidence type="ECO:0000256" key="3">
    <source>
        <dbReference type="ARBA" id="ARBA00023015"/>
    </source>
</evidence>
<keyword evidence="2" id="KW-0479">Metal-binding</keyword>
<feature type="compositionally biased region" description="Basic and acidic residues" evidence="8">
    <location>
        <begin position="2013"/>
        <end position="2027"/>
    </location>
</feature>
<evidence type="ECO:0000256" key="7">
    <source>
        <dbReference type="RuleBase" id="RU003814"/>
    </source>
</evidence>
<evidence type="ECO:0000256" key="4">
    <source>
        <dbReference type="ARBA" id="ARBA00023125"/>
    </source>
</evidence>
<feature type="domain" description="Zn(2)-C6 fungal-type" evidence="9">
    <location>
        <begin position="545"/>
        <end position="574"/>
    </location>
</feature>
<dbReference type="InterPro" id="IPR007219">
    <property type="entry name" value="XnlR_reg_dom"/>
</dbReference>
<feature type="region of interest" description="Disordered" evidence="8">
    <location>
        <begin position="1301"/>
        <end position="1343"/>
    </location>
</feature>
<feature type="region of interest" description="Disordered" evidence="8">
    <location>
        <begin position="68"/>
        <end position="90"/>
    </location>
</feature>
<evidence type="ECO:0000256" key="2">
    <source>
        <dbReference type="ARBA" id="ARBA00022723"/>
    </source>
</evidence>
<dbReference type="SUPFAM" id="SSF57701">
    <property type="entry name" value="Zn2/Cys6 DNA-binding domain"/>
    <property type="match status" value="1"/>
</dbReference>
<keyword evidence="6" id="KW-0539">Nucleus</keyword>
<organism evidence="10 11">
    <name type="scientific">Purpureocillium lilacinum</name>
    <name type="common">Paecilomyces lilacinus</name>
    <dbReference type="NCBI Taxonomy" id="33203"/>
    <lineage>
        <taxon>Eukaryota</taxon>
        <taxon>Fungi</taxon>
        <taxon>Dikarya</taxon>
        <taxon>Ascomycota</taxon>
        <taxon>Pezizomycotina</taxon>
        <taxon>Sordariomycetes</taxon>
        <taxon>Hypocreomycetidae</taxon>
        <taxon>Hypocreales</taxon>
        <taxon>Ophiocordycipitaceae</taxon>
        <taxon>Purpureocillium</taxon>
    </lineage>
</organism>
<dbReference type="PANTHER" id="PTHR47424:SF3">
    <property type="entry name" value="REGULATORY PROTEIN GAL4"/>
    <property type="match status" value="1"/>
</dbReference>
<dbReference type="SUPFAM" id="SSF55811">
    <property type="entry name" value="Nudix"/>
    <property type="match status" value="1"/>
</dbReference>
<sequence length="2088" mass="225098">MLATQPPRGPAGRARMVQTAQPGREDAFFVAGAAMRCPPPPVGVDIDIDIGDMRLLYGCKPGIVTPNAADRVGDSRAHTQGGYDSTSSNRRRASAHRVLRVLRVLAHCVDDCAEAAWTKGPLGPNKLPEVGGATETRGSQSGRGSLCLLGFFAGGIGGGHLEEGRAPEDLFCSVFFLLRMENGEWRKMAPRMSANARASGWCKSPDEAAAAAKHPSGRELKAGGQHLTFAPGMEGPVRAPEIGHPLNLVADIHRIPPPSIPLLTPVHFLFHAFALLDCFLLFLFLTLPSLPPSPLVHPPQNGRRQPPPLLSPFPPAPWPFPPRLPLRGTRASSLAERSGRTYVRTTPALHQHLTNIAAAGALSTPSTPRSSPCSFVRLRACAGTTPHYDSTPACPSRHLVDRWHSLSQSVVTRLRPGCVAAVVVVVDSSLIHLVQVPIPNPDRISQRAALMMTAVTARHPATLQHDIERVSSSHDIEALPSPRLRSHRHSHSHHQTASSSASSRRTLTSQKMQLDHGDRRPSQRLPVNPRRHKVAPEQRKRVATACNSCNVRRIKCSGDRPCNQCASTARDCVYPVLVEKVSVPKSELDELKKKVEVYEKALQDALPDPTRRQELLHHAASPDSSSSTSPYPSSALHGANSGSQHLSGASSIKTEPTDDDGHQVLSPGRLLQDADGMGRYVGETSGATFLDHLKELMGAVMPMTQPAAATLGSGDSFLSSLGSCITYDSRPLLNGPPDEVNPLWLPPDSTVAVVLSELRYFIQDGGGRWPSGGIYWWGDLDAMPMRAPSPPPLATEVDLNDYRHLAFYHAALAVACQSTTTQPPPSSDSNQSLSEPYFARAALLLGNPLDIKRRTIGDVASLAMMGFYLIETNRPDAAYMYVAAAMHISIMLGAHRGWVDERGKRVFWSVYALDRWLSCLMGRPPTITDDAIQLPLPADAPSMPPAYGLRAHVELSRISGHVVGNTYHGAKGGAGSEAGARQPDNAIWMLEQWQSSLPPPLRLGSNGLSNDPAVCMLHMRYNQLLIVAIRPLFFSAVKRAVAERLMAQPPPSSAATNSEHHLGHLRCCIAAAARNMRLARHAITLNGHRKLLHAGLHFIFNAGVCLILRRLVVAPGEQDDEDLRHLHGGVEFAIEKMLEASRTGNSDGRRCAETLRDLGVLVSRLTAPTAVTPTDPMLGGTGPGMLAGGSMAPLLAMTSQELPVPPPMPVGEDQVLYDELMTWMGDDWPLYNGRHYELEVVAQVGQQALDWEWEWEWERGTGGELETPLRDLEPCRYTQGEGLGVTSRSSRRDLMSIKSLSTYTDGPQLPSPHLTSPQPTTSTHALSKAPSPPRAGFATKHSSLTAHTQRAQITLLPRRHPIVPTFEVRASLSNSTAFIALRQQAVVRATVPWSLRPWAAIITYSSSICRVAHIRSMATEARGPGRETGTGTGLEKRAVAVSFLFKYPGGNLDARPRVAFFRRSGAVNTYQHKYAPISGSVEASDASPLATAWRELSEETTLTARQLRLFRQGKPYTFSDTSVGREWTINPFAFIFTTPGSSSSSSSTTTTASPSSLPPSSSSRGGDTKVDDSPEDRGYGGDADEEKDKEKQDDRRAGLRLDWEHEGYAWFDPADISDDPSFGGVPRLKESLRRVWFEIDLGRDAARVLDEGLRALQADHESGARQLAAKALDVFMDVLPLLPRSADSSGIDERWWRNVRIAGWHLWKNGREAMGAPILSAVLACLNIIESKRAALPPSSSAAPATASRAFIDDVLVALRAFASHRTETGKAIGEAFAQFLRDEFSNCAAPGSGDVGAGAGAGGGDGQSEGGGGNLKPWTKEVKIVTLSCSSTITAALTHALKQPDVPALDVHVLESRPLFEGVKTARALAAALHTAGRGRSGDGAGAGEKPRGRVTLHTDSSAAVAAQGAHMVLLGADLISPRGDVSNKTGSLPLVLSARHVNAALSSSSSSSFPSVPKTSQIQIQHPPRIVTLAEKEKVLPFEPPAHAEENDPREVTAAWEGEPNIHNSSKVHDDKGKEGRETGHNTETSEAPGGGVVEVKNVYFEWVPAALVTDYVTEDGVTTRGGIGEWAKGARERADRFFGDL</sequence>
<dbReference type="Pfam" id="PF01008">
    <property type="entry name" value="IF-2B"/>
    <property type="match status" value="1"/>
</dbReference>
<feature type="region of interest" description="Disordered" evidence="8">
    <location>
        <begin position="1540"/>
        <end position="1596"/>
    </location>
</feature>
<evidence type="ECO:0000256" key="1">
    <source>
        <dbReference type="ARBA" id="ARBA00007251"/>
    </source>
</evidence>
<keyword evidence="11" id="KW-1185">Reference proteome</keyword>
<feature type="compositionally biased region" description="Basic and acidic residues" evidence="8">
    <location>
        <begin position="1985"/>
        <end position="1997"/>
    </location>
</feature>
<proteinExistence type="inferred from homology"/>
<reference evidence="10 11" key="1">
    <citation type="journal article" date="2024" name="Microbiol. Resour. Announc.">
        <title>Genome annotations for the ascomycete fungi Trichoderma harzianum, Trichoderma aggressivum, and Purpureocillium lilacinum.</title>
        <authorList>
            <person name="Beijen E.P.W."/>
            <person name="Ohm R.A."/>
        </authorList>
    </citation>
    <scope>NUCLEOTIDE SEQUENCE [LARGE SCALE GENOMIC DNA]</scope>
    <source>
        <strain evidence="10 11">CBS 150709</strain>
    </source>
</reference>
<dbReference type="SUPFAM" id="SSF100950">
    <property type="entry name" value="NagB/RpiA/CoA transferase-like"/>
    <property type="match status" value="1"/>
</dbReference>
<feature type="compositionally biased region" description="Basic and acidic residues" evidence="8">
    <location>
        <begin position="1566"/>
        <end position="1579"/>
    </location>
</feature>
<dbReference type="InterPro" id="IPR037171">
    <property type="entry name" value="NagB/RpiA_transferase-like"/>
</dbReference>
<protein>
    <submittedName>
        <fullName evidence="10">Transcriptional regulator family: Fungal Specific TF</fullName>
    </submittedName>
</protein>
<dbReference type="InterPro" id="IPR000649">
    <property type="entry name" value="IF-2B-related"/>
</dbReference>
<keyword evidence="3" id="KW-0805">Transcription regulation</keyword>
<feature type="region of interest" description="Disordered" evidence="8">
    <location>
        <begin position="615"/>
        <end position="668"/>
    </location>
</feature>
<keyword evidence="4" id="KW-0238">DNA-binding</keyword>
<feature type="region of interest" description="Disordered" evidence="8">
    <location>
        <begin position="1985"/>
        <end position="2036"/>
    </location>
</feature>
<name>A0ABR0BPR5_PURLI</name>
<evidence type="ECO:0000259" key="9">
    <source>
        <dbReference type="PROSITE" id="PS50048"/>
    </source>
</evidence>
<dbReference type="Gene3D" id="3.90.79.10">
    <property type="entry name" value="Nucleoside Triphosphate Pyrophosphohydrolase"/>
    <property type="match status" value="1"/>
</dbReference>
<dbReference type="Pfam" id="PF04082">
    <property type="entry name" value="Fungal_trans"/>
    <property type="match status" value="1"/>
</dbReference>
<dbReference type="Gene3D" id="4.10.240.10">
    <property type="entry name" value="Zn(2)-C6 fungal-type DNA-binding domain"/>
    <property type="match status" value="1"/>
</dbReference>
<dbReference type="InterPro" id="IPR042529">
    <property type="entry name" value="IF_2B-like_C"/>
</dbReference>
<feature type="compositionally biased region" description="Polar residues" evidence="8">
    <location>
        <begin position="640"/>
        <end position="654"/>
    </location>
</feature>
<gene>
    <name evidence="10" type="ORF">Purlil1_10060</name>
</gene>
<evidence type="ECO:0000256" key="8">
    <source>
        <dbReference type="SAM" id="MobiDB-lite"/>
    </source>
</evidence>
<accession>A0ABR0BPR5</accession>
<evidence type="ECO:0000256" key="5">
    <source>
        <dbReference type="ARBA" id="ARBA00023163"/>
    </source>
</evidence>
<comment type="similarity">
    <text evidence="1 7">Belongs to the eIF-2B alpha/beta/delta subunits family.</text>
</comment>
<dbReference type="PROSITE" id="PS50048">
    <property type="entry name" value="ZN2_CY6_FUNGAL_2"/>
    <property type="match status" value="1"/>
</dbReference>
<dbReference type="Pfam" id="PF00172">
    <property type="entry name" value="Zn_clus"/>
    <property type="match status" value="1"/>
</dbReference>
<dbReference type="InterPro" id="IPR015797">
    <property type="entry name" value="NUDIX_hydrolase-like_dom_sf"/>
</dbReference>
<feature type="region of interest" description="Disordered" evidence="8">
    <location>
        <begin position="482"/>
        <end position="540"/>
    </location>
</feature>
<dbReference type="InterPro" id="IPR051127">
    <property type="entry name" value="Fungal_SecMet_Regulators"/>
</dbReference>
<evidence type="ECO:0000313" key="11">
    <source>
        <dbReference type="Proteomes" id="UP001287286"/>
    </source>
</evidence>
<feature type="compositionally biased region" description="Low complexity" evidence="8">
    <location>
        <begin position="1540"/>
        <end position="1563"/>
    </location>
</feature>
<dbReference type="EMBL" id="JAWRVI010000049">
    <property type="protein sequence ID" value="KAK4084840.1"/>
    <property type="molecule type" value="Genomic_DNA"/>
</dbReference>
<feature type="compositionally biased region" description="Basic and acidic residues" evidence="8">
    <location>
        <begin position="1586"/>
        <end position="1596"/>
    </location>
</feature>
<dbReference type="CDD" id="cd12148">
    <property type="entry name" value="fungal_TF_MHR"/>
    <property type="match status" value="1"/>
</dbReference>
<dbReference type="PANTHER" id="PTHR47424">
    <property type="entry name" value="REGULATORY PROTEIN GAL4"/>
    <property type="match status" value="1"/>
</dbReference>
<dbReference type="SMART" id="SM00066">
    <property type="entry name" value="GAL4"/>
    <property type="match status" value="1"/>
</dbReference>
<dbReference type="InterPro" id="IPR001138">
    <property type="entry name" value="Zn2Cys6_DnaBD"/>
</dbReference>
<feature type="compositionally biased region" description="Low complexity" evidence="8">
    <location>
        <begin position="618"/>
        <end position="637"/>
    </location>
</feature>
<dbReference type="Proteomes" id="UP001287286">
    <property type="component" value="Unassembled WGS sequence"/>
</dbReference>